<dbReference type="EMBL" id="BIFQ01000002">
    <property type="protein sequence ID" value="GCE09369.1"/>
    <property type="molecule type" value="Genomic_DNA"/>
</dbReference>
<dbReference type="InterPro" id="IPR052184">
    <property type="entry name" value="SDR_enzymes"/>
</dbReference>
<evidence type="ECO:0000313" key="3">
    <source>
        <dbReference type="Proteomes" id="UP000287224"/>
    </source>
</evidence>
<accession>A0A401ZR70</accession>
<dbReference type="InterPro" id="IPR057326">
    <property type="entry name" value="KR_dom"/>
</dbReference>
<dbReference type="Pfam" id="PF00106">
    <property type="entry name" value="adh_short"/>
    <property type="match status" value="1"/>
</dbReference>
<dbReference type="PANTHER" id="PTHR45458">
    <property type="entry name" value="SHORT-CHAIN DEHYDROGENASE/REDUCTASE SDR"/>
    <property type="match status" value="1"/>
</dbReference>
<evidence type="ECO:0000313" key="2">
    <source>
        <dbReference type="EMBL" id="GCE09369.1"/>
    </source>
</evidence>
<gene>
    <name evidence="2" type="ORF">KDAU_66980</name>
</gene>
<dbReference type="SMART" id="SM00822">
    <property type="entry name" value="PKS_KR"/>
    <property type="match status" value="1"/>
</dbReference>
<dbReference type="GO" id="GO:0016616">
    <property type="term" value="F:oxidoreductase activity, acting on the CH-OH group of donors, NAD or NADP as acceptor"/>
    <property type="evidence" value="ECO:0007669"/>
    <property type="project" value="TreeGrafter"/>
</dbReference>
<feature type="domain" description="Ketoreductase" evidence="1">
    <location>
        <begin position="9"/>
        <end position="193"/>
    </location>
</feature>
<dbReference type="SUPFAM" id="SSF51735">
    <property type="entry name" value="NAD(P)-binding Rossmann-fold domains"/>
    <property type="match status" value="1"/>
</dbReference>
<dbReference type="InterPro" id="IPR002347">
    <property type="entry name" value="SDR_fam"/>
</dbReference>
<protein>
    <submittedName>
        <fullName evidence="2">Short-chain dehydrogenase</fullName>
    </submittedName>
</protein>
<name>A0A401ZR70_9CHLR</name>
<sequence>MMPPSPFDKHVLLIGASRGLGYALAQEYLNRGWHVVATVRDVNNTKLHALMDISDGRLEIETVDITVPEQITRLHERLTSRRFDLLFINAGVTNQPEGTVGEVPTEEFVRVMVTNALSPLRVIETLQDLVLPTGTIAVMSSGQGSVANNVNGGHEVYRGSKAALNTFMRSFAARHTGDPRTLVLMAPGWVRTELGGSQARLSIEESIPNVVNTIDAQNGKPGLHYLDYLGRTVPW</sequence>
<comment type="caution">
    <text evidence="2">The sequence shown here is derived from an EMBL/GenBank/DDBJ whole genome shotgun (WGS) entry which is preliminary data.</text>
</comment>
<dbReference type="PRINTS" id="PR00081">
    <property type="entry name" value="GDHRDH"/>
</dbReference>
<keyword evidence="3" id="KW-1185">Reference proteome</keyword>
<proteinExistence type="predicted"/>
<dbReference type="Proteomes" id="UP000287224">
    <property type="component" value="Unassembled WGS sequence"/>
</dbReference>
<reference evidence="3" key="1">
    <citation type="submission" date="2018-12" db="EMBL/GenBank/DDBJ databases">
        <title>Tengunoibacter tsumagoiensis gen. nov., sp. nov., Dictyobacter kobayashii sp. nov., D. alpinus sp. nov., and D. joshuensis sp. nov. and description of Dictyobacteraceae fam. nov. within the order Ktedonobacterales isolated from Tengu-no-mugimeshi.</title>
        <authorList>
            <person name="Wang C.M."/>
            <person name="Zheng Y."/>
            <person name="Sakai Y."/>
            <person name="Toyoda A."/>
            <person name="Minakuchi Y."/>
            <person name="Abe K."/>
            <person name="Yokota A."/>
            <person name="Yabe S."/>
        </authorList>
    </citation>
    <scope>NUCLEOTIDE SEQUENCE [LARGE SCALE GENOMIC DNA]</scope>
    <source>
        <strain evidence="3">S-27</strain>
    </source>
</reference>
<dbReference type="Gene3D" id="3.40.50.720">
    <property type="entry name" value="NAD(P)-binding Rossmann-like Domain"/>
    <property type="match status" value="1"/>
</dbReference>
<evidence type="ECO:0000259" key="1">
    <source>
        <dbReference type="SMART" id="SM00822"/>
    </source>
</evidence>
<organism evidence="2 3">
    <name type="scientific">Dictyobacter aurantiacus</name>
    <dbReference type="NCBI Taxonomy" id="1936993"/>
    <lineage>
        <taxon>Bacteria</taxon>
        <taxon>Bacillati</taxon>
        <taxon>Chloroflexota</taxon>
        <taxon>Ktedonobacteria</taxon>
        <taxon>Ktedonobacterales</taxon>
        <taxon>Dictyobacteraceae</taxon>
        <taxon>Dictyobacter</taxon>
    </lineage>
</organism>
<dbReference type="AlphaFoldDB" id="A0A401ZR70"/>
<dbReference type="InterPro" id="IPR036291">
    <property type="entry name" value="NAD(P)-bd_dom_sf"/>
</dbReference>
<dbReference type="PANTHER" id="PTHR45458:SF1">
    <property type="entry name" value="SHORT CHAIN DEHYDROGENASE"/>
    <property type="match status" value="1"/>
</dbReference>